<dbReference type="PANTHER" id="PTHR30329">
    <property type="entry name" value="STATOR ELEMENT OF FLAGELLAR MOTOR COMPLEX"/>
    <property type="match status" value="1"/>
</dbReference>
<keyword evidence="2 4" id="KW-0472">Membrane</keyword>
<keyword evidence="3" id="KW-0998">Cell outer membrane</keyword>
<dbReference type="STRING" id="442562.Rumeso_00993"/>
<dbReference type="PANTHER" id="PTHR30329:SF21">
    <property type="entry name" value="LIPOPROTEIN YIAD-RELATED"/>
    <property type="match status" value="1"/>
</dbReference>
<comment type="subcellular location">
    <subcellularLocation>
        <location evidence="1">Cell outer membrane</location>
    </subcellularLocation>
</comment>
<evidence type="ECO:0000256" key="4">
    <source>
        <dbReference type="PROSITE-ProRule" id="PRU00473"/>
    </source>
</evidence>
<dbReference type="PROSITE" id="PS51123">
    <property type="entry name" value="OMPA_2"/>
    <property type="match status" value="1"/>
</dbReference>
<keyword evidence="7" id="KW-1185">Reference proteome</keyword>
<dbReference type="InterPro" id="IPR006664">
    <property type="entry name" value="OMP_bac"/>
</dbReference>
<gene>
    <name evidence="6" type="ORF">Rumeso_00993</name>
</gene>
<dbReference type="HOGENOM" id="CLU_016890_12_1_5"/>
<dbReference type="Proteomes" id="UP000019666">
    <property type="component" value="Unassembled WGS sequence"/>
</dbReference>
<dbReference type="PRINTS" id="PR01021">
    <property type="entry name" value="OMPADOMAIN"/>
</dbReference>
<accession>A0A017HUK6</accession>
<dbReference type="EMBL" id="AOSK01000029">
    <property type="protein sequence ID" value="EYD77444.1"/>
    <property type="molecule type" value="Genomic_DNA"/>
</dbReference>
<dbReference type="InterPro" id="IPR036737">
    <property type="entry name" value="OmpA-like_sf"/>
</dbReference>
<feature type="domain" description="OmpA-like" evidence="5">
    <location>
        <begin position="1"/>
        <end position="106"/>
    </location>
</feature>
<evidence type="ECO:0000256" key="2">
    <source>
        <dbReference type="ARBA" id="ARBA00023136"/>
    </source>
</evidence>
<organism evidence="6 7">
    <name type="scientific">Rubellimicrobium mesophilum DSM 19309</name>
    <dbReference type="NCBI Taxonomy" id="442562"/>
    <lineage>
        <taxon>Bacteria</taxon>
        <taxon>Pseudomonadati</taxon>
        <taxon>Pseudomonadota</taxon>
        <taxon>Alphaproteobacteria</taxon>
        <taxon>Rhodobacterales</taxon>
        <taxon>Roseobacteraceae</taxon>
        <taxon>Rubellimicrobium</taxon>
    </lineage>
</organism>
<dbReference type="GO" id="GO:0009279">
    <property type="term" value="C:cell outer membrane"/>
    <property type="evidence" value="ECO:0007669"/>
    <property type="project" value="UniProtKB-SubCell"/>
</dbReference>
<proteinExistence type="predicted"/>
<evidence type="ECO:0000259" key="5">
    <source>
        <dbReference type="PROSITE" id="PS51123"/>
    </source>
</evidence>
<evidence type="ECO:0000313" key="6">
    <source>
        <dbReference type="EMBL" id="EYD77444.1"/>
    </source>
</evidence>
<sequence length="106" mass="11793">MHIGFAFDSAALADDQLPKLEQLCRVMKGSPINLFRIVGYTDAAGSEDYNEQLSFLRAQEVRRYLVSTCGLSPDRLEAVGLGERFLIDPSNPDAAENRRVEFQALS</sequence>
<reference evidence="6 7" key="1">
    <citation type="submission" date="2013-02" db="EMBL/GenBank/DDBJ databases">
        <authorList>
            <person name="Fiebig A."/>
            <person name="Goeker M."/>
            <person name="Klenk H.-P.P."/>
        </authorList>
    </citation>
    <scope>NUCLEOTIDE SEQUENCE [LARGE SCALE GENOMIC DNA]</scope>
    <source>
        <strain evidence="6 7">DSM 19309</strain>
    </source>
</reference>
<name>A0A017HUK6_9RHOB</name>
<comment type="caution">
    <text evidence="6">The sequence shown here is derived from an EMBL/GenBank/DDBJ whole genome shotgun (WGS) entry which is preliminary data.</text>
</comment>
<dbReference type="InterPro" id="IPR006665">
    <property type="entry name" value="OmpA-like"/>
</dbReference>
<dbReference type="Gene3D" id="3.30.1330.60">
    <property type="entry name" value="OmpA-like domain"/>
    <property type="match status" value="1"/>
</dbReference>
<dbReference type="InterPro" id="IPR050330">
    <property type="entry name" value="Bact_OuterMem_StrucFunc"/>
</dbReference>
<dbReference type="Pfam" id="PF00691">
    <property type="entry name" value="OmpA"/>
    <property type="match status" value="1"/>
</dbReference>
<dbReference type="AlphaFoldDB" id="A0A017HUK6"/>
<protein>
    <submittedName>
        <fullName evidence="6">OmpA/MotB domain protein</fullName>
    </submittedName>
</protein>
<dbReference type="SUPFAM" id="SSF103088">
    <property type="entry name" value="OmpA-like"/>
    <property type="match status" value="1"/>
</dbReference>
<evidence type="ECO:0000256" key="3">
    <source>
        <dbReference type="ARBA" id="ARBA00023237"/>
    </source>
</evidence>
<evidence type="ECO:0000256" key="1">
    <source>
        <dbReference type="ARBA" id="ARBA00004442"/>
    </source>
</evidence>
<dbReference type="CDD" id="cd07185">
    <property type="entry name" value="OmpA_C-like"/>
    <property type="match status" value="1"/>
</dbReference>
<evidence type="ECO:0000313" key="7">
    <source>
        <dbReference type="Proteomes" id="UP000019666"/>
    </source>
</evidence>